<reference evidence="6" key="1">
    <citation type="journal article" date="2019" name="Int. J. Syst. Evol. Microbiol.">
        <title>The Global Catalogue of Microorganisms (GCM) 10K type strain sequencing project: providing services to taxonomists for standard genome sequencing and annotation.</title>
        <authorList>
            <consortium name="The Broad Institute Genomics Platform"/>
            <consortium name="The Broad Institute Genome Sequencing Center for Infectious Disease"/>
            <person name="Wu L."/>
            <person name="Ma J."/>
        </authorList>
    </citation>
    <scope>NUCLEOTIDE SEQUENCE [LARGE SCALE GENOMIC DNA]</scope>
    <source>
        <strain evidence="6">CGMCC 1.15772</strain>
    </source>
</reference>
<feature type="transmembrane region" description="Helical" evidence="2">
    <location>
        <begin position="361"/>
        <end position="379"/>
    </location>
</feature>
<feature type="transmembrane region" description="Helical" evidence="2">
    <location>
        <begin position="271"/>
        <end position="289"/>
    </location>
</feature>
<feature type="domain" description="SGNH" evidence="4">
    <location>
        <begin position="486"/>
        <end position="719"/>
    </location>
</feature>
<dbReference type="InterPro" id="IPR050879">
    <property type="entry name" value="Acyltransferase_3"/>
</dbReference>
<feature type="domain" description="Acyltransferase 3" evidence="3">
    <location>
        <begin position="39"/>
        <end position="379"/>
    </location>
</feature>
<feature type="transmembrane region" description="Helical" evidence="2">
    <location>
        <begin position="213"/>
        <end position="232"/>
    </location>
</feature>
<evidence type="ECO:0000313" key="6">
    <source>
        <dbReference type="Proteomes" id="UP001596507"/>
    </source>
</evidence>
<organism evidence="5 6">
    <name type="scientific">Microbacterium fluvii</name>
    <dbReference type="NCBI Taxonomy" id="415215"/>
    <lineage>
        <taxon>Bacteria</taxon>
        <taxon>Bacillati</taxon>
        <taxon>Actinomycetota</taxon>
        <taxon>Actinomycetes</taxon>
        <taxon>Micrococcales</taxon>
        <taxon>Microbacteriaceae</taxon>
        <taxon>Microbacterium</taxon>
    </lineage>
</organism>
<feature type="transmembrane region" description="Helical" evidence="2">
    <location>
        <begin position="175"/>
        <end position="192"/>
    </location>
</feature>
<comment type="caution">
    <text evidence="5">The sequence shown here is derived from an EMBL/GenBank/DDBJ whole genome shotgun (WGS) entry which is preliminary data.</text>
</comment>
<feature type="region of interest" description="Disordered" evidence="1">
    <location>
        <begin position="1"/>
        <end position="27"/>
    </location>
</feature>
<dbReference type="Pfam" id="PF19040">
    <property type="entry name" value="SGNH"/>
    <property type="match status" value="1"/>
</dbReference>
<proteinExistence type="predicted"/>
<dbReference type="GO" id="GO:0016746">
    <property type="term" value="F:acyltransferase activity"/>
    <property type="evidence" value="ECO:0007669"/>
    <property type="project" value="UniProtKB-KW"/>
</dbReference>
<feature type="transmembrane region" description="Helical" evidence="2">
    <location>
        <begin position="104"/>
        <end position="124"/>
    </location>
</feature>
<keyword evidence="5" id="KW-0012">Acyltransferase</keyword>
<evidence type="ECO:0000256" key="2">
    <source>
        <dbReference type="SAM" id="Phobius"/>
    </source>
</evidence>
<gene>
    <name evidence="5" type="ORF">ACFQRL_02295</name>
</gene>
<sequence>MTAGFLTTSRTRSRAERRQRGRREPGAEMIERSSFRPDVQGLRAVAVGVVVLFHANLSLFKGGFVGVDVFFVISGFLITGILLREAERTGRVRLSEFYAKRARRILPAATVVLIATLVLTVVFLPQIRWESIGVEALASAFYVVNWVFAAGTDYLNAEVAASPLQHFWTLAVEEQFYIVWPLILVLMLALFRRRPRDGAVGDHGTRALPAARIGVLIILVPSLLYSISYTAADPAPAYFVTTTRLWELAVGAALAVFAPQVARLPHLLGTWLGWAGLAAIIAATLLFSGSTPFPGYAALVPTLGAAAIIAAGMNGRAQTGVGRLLTLRPMRWIGDISYSLYLWHWPLVVVATYLLGGVLQARYGLLIVAFSVLPAWLSYRFIENPFRDWGWLRKSARRSLLAGAGLMSVTALCAVVVHAVPAAMNPVYEAREGVRIGAEALTDDFSNDDLSTFTDAGKPVDRVEGGFTPSAIDARKDNTVVYALDCHLDSSESIPKIDGCIFGDPQSDLSVVLIGDSHAANWAPPYIALAQEHGWRLRISTKASCGFSRVSQSDGEGGEYTACNEWARNSFDEVLEEHPDLVVTANRGTRAVYQEGLSKKEARKAYAEALHDDLAALNKAGIPTLVMNETPHMDSDVPECISANLGHLTACATPRDDAFGSDANVRRAVKGLADADIIDMTNWVCPDADACAAVVGNVIVWRDSSHFTETYARTLAAPLDAALQRSDVARAALGPAA</sequence>
<dbReference type="EMBL" id="JBHTBE010000001">
    <property type="protein sequence ID" value="MFC7267786.1"/>
    <property type="molecule type" value="Genomic_DNA"/>
</dbReference>
<keyword evidence="2" id="KW-0812">Transmembrane</keyword>
<dbReference type="RefSeq" id="WP_262872715.1">
    <property type="nucleotide sequence ID" value="NZ_BAABKW010000018.1"/>
</dbReference>
<evidence type="ECO:0000259" key="4">
    <source>
        <dbReference type="Pfam" id="PF19040"/>
    </source>
</evidence>
<dbReference type="InterPro" id="IPR002656">
    <property type="entry name" value="Acyl_transf_3_dom"/>
</dbReference>
<dbReference type="PANTHER" id="PTHR23028:SF53">
    <property type="entry name" value="ACYL_TRANSF_3 DOMAIN-CONTAINING PROTEIN"/>
    <property type="match status" value="1"/>
</dbReference>
<dbReference type="PANTHER" id="PTHR23028">
    <property type="entry name" value="ACETYLTRANSFERASE"/>
    <property type="match status" value="1"/>
</dbReference>
<feature type="transmembrane region" description="Helical" evidence="2">
    <location>
        <begin position="63"/>
        <end position="83"/>
    </location>
</feature>
<name>A0ABW2HBF6_9MICO</name>
<keyword evidence="2" id="KW-1133">Transmembrane helix</keyword>
<dbReference type="Proteomes" id="UP001596507">
    <property type="component" value="Unassembled WGS sequence"/>
</dbReference>
<keyword evidence="2" id="KW-0472">Membrane</keyword>
<evidence type="ECO:0000256" key="1">
    <source>
        <dbReference type="SAM" id="MobiDB-lite"/>
    </source>
</evidence>
<protein>
    <submittedName>
        <fullName evidence="5">Acyltransferase family protein</fullName>
        <ecNumber evidence="5">2.3.1.-</ecNumber>
    </submittedName>
</protein>
<feature type="transmembrane region" description="Helical" evidence="2">
    <location>
        <begin position="336"/>
        <end position="355"/>
    </location>
</feature>
<evidence type="ECO:0000259" key="3">
    <source>
        <dbReference type="Pfam" id="PF01757"/>
    </source>
</evidence>
<dbReference type="Pfam" id="PF01757">
    <property type="entry name" value="Acyl_transf_3"/>
    <property type="match status" value="1"/>
</dbReference>
<feature type="transmembrane region" description="Helical" evidence="2">
    <location>
        <begin position="400"/>
        <end position="420"/>
    </location>
</feature>
<feature type="compositionally biased region" description="Basic and acidic residues" evidence="1">
    <location>
        <begin position="13"/>
        <end position="27"/>
    </location>
</feature>
<feature type="transmembrane region" description="Helical" evidence="2">
    <location>
        <begin position="238"/>
        <end position="259"/>
    </location>
</feature>
<keyword evidence="5" id="KW-0808">Transferase</keyword>
<evidence type="ECO:0000313" key="5">
    <source>
        <dbReference type="EMBL" id="MFC7267786.1"/>
    </source>
</evidence>
<keyword evidence="6" id="KW-1185">Reference proteome</keyword>
<feature type="transmembrane region" description="Helical" evidence="2">
    <location>
        <begin position="295"/>
        <end position="315"/>
    </location>
</feature>
<accession>A0ABW2HBF6</accession>
<dbReference type="EC" id="2.3.1.-" evidence="5"/>
<dbReference type="InterPro" id="IPR043968">
    <property type="entry name" value="SGNH"/>
</dbReference>